<dbReference type="Proteomes" id="UP000284161">
    <property type="component" value="Unassembled WGS sequence"/>
</dbReference>
<organism evidence="1 2">
    <name type="scientific">Bacteroides stercoris</name>
    <dbReference type="NCBI Taxonomy" id="46506"/>
    <lineage>
        <taxon>Bacteria</taxon>
        <taxon>Pseudomonadati</taxon>
        <taxon>Bacteroidota</taxon>
        <taxon>Bacteroidia</taxon>
        <taxon>Bacteroidales</taxon>
        <taxon>Bacteroidaceae</taxon>
        <taxon>Bacteroides</taxon>
    </lineage>
</organism>
<evidence type="ECO:0000313" key="1">
    <source>
        <dbReference type="EMBL" id="RGR26216.1"/>
    </source>
</evidence>
<dbReference type="EMBL" id="QRUB01000023">
    <property type="protein sequence ID" value="RGR26216.1"/>
    <property type="molecule type" value="Genomic_DNA"/>
</dbReference>
<accession>A0A412E0W2</accession>
<proteinExistence type="predicted"/>
<reference evidence="1 2" key="1">
    <citation type="submission" date="2018-08" db="EMBL/GenBank/DDBJ databases">
        <title>A genome reference for cultivated species of the human gut microbiota.</title>
        <authorList>
            <person name="Zou Y."/>
            <person name="Xue W."/>
            <person name="Luo G."/>
        </authorList>
    </citation>
    <scope>NUCLEOTIDE SEQUENCE [LARGE SCALE GENOMIC DNA]</scope>
    <source>
        <strain evidence="1 2">AF25-6</strain>
    </source>
</reference>
<sequence length="504" mass="58506">MAQYKQSEITNVFWASNDGFKGGRDPLGIQNSSIATYSKLLPGLTNLTRHIRYYSLYCWLLSEYDKLEVAGQISLHQYNFIRRAELAMALIMKEQNVGSVVGALFVSQGRYKQIEDGIYDIADGADYESKDKYWTFKSGAFGQYYLGSLIYYELVKIEEGRFYLRNKGKELADAVRNSIDENIRKLFLKCILDGSLKEEAIEDLQSLAIHRIIVGSEEWLFLNNLLTKSDEDSSLRRETIYLLLNDISNGVEIQEFVKNRFLHITEDGNLQAAFGWYFYYLCEGLHYSIDLLFCLILYKTHELHNPPIALLSQDIKQSLLSVIEKEMNYNSLDEWRKNVSDNINIIYDELRDYVSKQDYISAAAHAIRLMLRLYTEFENNTKDIEEFEGENDLKRQRGILSEGLRSYVERYLSFSISGFIESLIVQIMQEHTVVAIAKMGKNNSDLRKFILEDGRIVLIEQRYPVETSPRIDSLFNFLQDMGYLDEDNTLTEIASQFIENYGKE</sequence>
<protein>
    <submittedName>
        <fullName evidence="1">Uncharacterized protein</fullName>
    </submittedName>
</protein>
<evidence type="ECO:0000313" key="2">
    <source>
        <dbReference type="Proteomes" id="UP000284161"/>
    </source>
</evidence>
<comment type="caution">
    <text evidence="1">The sequence shown here is derived from an EMBL/GenBank/DDBJ whole genome shotgun (WGS) entry which is preliminary data.</text>
</comment>
<gene>
    <name evidence="1" type="ORF">DWY58_15945</name>
</gene>
<dbReference type="AlphaFoldDB" id="A0A412E0W2"/>
<dbReference type="RefSeq" id="WP_005675368.1">
    <property type="nucleotide sequence ID" value="NZ_QRUB01000023.1"/>
</dbReference>
<name>A0A412E0W2_BACSE</name>